<evidence type="ECO:0000256" key="3">
    <source>
        <dbReference type="ARBA" id="ARBA00022448"/>
    </source>
</evidence>
<dbReference type="InterPro" id="IPR003439">
    <property type="entry name" value="ABC_transporter-like_ATP-bd"/>
</dbReference>
<feature type="domain" description="ABC transporter" evidence="9">
    <location>
        <begin position="7"/>
        <end position="252"/>
    </location>
</feature>
<organism evidence="10 11">
    <name type="scientific">Thorsellia anophelis DSM 18579</name>
    <dbReference type="NCBI Taxonomy" id="1123402"/>
    <lineage>
        <taxon>Bacteria</taxon>
        <taxon>Pseudomonadati</taxon>
        <taxon>Pseudomonadota</taxon>
        <taxon>Gammaproteobacteria</taxon>
        <taxon>Enterobacterales</taxon>
        <taxon>Thorselliaceae</taxon>
        <taxon>Thorsellia</taxon>
    </lineage>
</organism>
<keyword evidence="4" id="KW-1003">Cell membrane</keyword>
<evidence type="ECO:0000256" key="1">
    <source>
        <dbReference type="ARBA" id="ARBA00004417"/>
    </source>
</evidence>
<dbReference type="GO" id="GO:0005886">
    <property type="term" value="C:plasma membrane"/>
    <property type="evidence" value="ECO:0007669"/>
    <property type="project" value="UniProtKB-SubCell"/>
</dbReference>
<dbReference type="CDD" id="cd03257">
    <property type="entry name" value="ABC_NikE_OppD_transporters"/>
    <property type="match status" value="1"/>
</dbReference>
<evidence type="ECO:0000256" key="6">
    <source>
        <dbReference type="ARBA" id="ARBA00022741"/>
    </source>
</evidence>
<dbReference type="GO" id="GO:0055085">
    <property type="term" value="P:transmembrane transport"/>
    <property type="evidence" value="ECO:0007669"/>
    <property type="project" value="UniProtKB-ARBA"/>
</dbReference>
<dbReference type="InterPro" id="IPR050319">
    <property type="entry name" value="ABC_transp_ATP-bind"/>
</dbReference>
<keyword evidence="6" id="KW-0547">Nucleotide-binding</keyword>
<keyword evidence="8" id="KW-0472">Membrane</keyword>
<dbReference type="InterPro" id="IPR027417">
    <property type="entry name" value="P-loop_NTPase"/>
</dbReference>
<dbReference type="EMBL" id="FOHV01000029">
    <property type="protein sequence ID" value="SET46714.1"/>
    <property type="molecule type" value="Genomic_DNA"/>
</dbReference>
<dbReference type="Pfam" id="PF00005">
    <property type="entry name" value="ABC_tran"/>
    <property type="match status" value="1"/>
</dbReference>
<keyword evidence="3" id="KW-0813">Transport</keyword>
<evidence type="ECO:0000256" key="2">
    <source>
        <dbReference type="ARBA" id="ARBA00005417"/>
    </source>
</evidence>
<dbReference type="STRING" id="1123402.SAMN02583745_02451"/>
<sequence length="256" mass="28684">MMNDILLTVNAIEKIFTFKTGLGRTETLHAVKPSSFTVKAKQTLAIIGPNGSGKSTLAKMLVGMLEPTAGEITIGNQVLVHGDYSIRSQMIRMIFQDPAASLNPQQRVGEILDMTLELNSQWDKAKRIELIHKTLKQVGLLVEHAEYYPYMLAAGQKQRVAMARAIILQPLIIIADEPLAALDMPIRAQMINLMLELQEKEDITFIYVTQDIEIMKHISDFVIVMHEGEIIESGEVTEIVNNPKHQVTKQLLNSRI</sequence>
<evidence type="ECO:0000313" key="10">
    <source>
        <dbReference type="EMBL" id="SET46714.1"/>
    </source>
</evidence>
<evidence type="ECO:0000313" key="11">
    <source>
        <dbReference type="Proteomes" id="UP000242642"/>
    </source>
</evidence>
<protein>
    <submittedName>
        <fullName evidence="10">Cationic peptide transport system ATP-binding protein</fullName>
    </submittedName>
</protein>
<keyword evidence="5" id="KW-0997">Cell inner membrane</keyword>
<comment type="subcellular location">
    <subcellularLocation>
        <location evidence="1">Cell inner membrane</location>
        <topology evidence="1">Peripheral membrane protein</topology>
    </subcellularLocation>
</comment>
<dbReference type="PANTHER" id="PTHR43776:SF4">
    <property type="entry name" value="PUTRESCINE EXPORT SYSTEM ATP-BINDING PROTEIN SAPF"/>
    <property type="match status" value="1"/>
</dbReference>
<dbReference type="GO" id="GO:0005524">
    <property type="term" value="F:ATP binding"/>
    <property type="evidence" value="ECO:0007669"/>
    <property type="project" value="UniProtKB-KW"/>
</dbReference>
<dbReference type="SMART" id="SM00382">
    <property type="entry name" value="AAA"/>
    <property type="match status" value="1"/>
</dbReference>
<evidence type="ECO:0000256" key="5">
    <source>
        <dbReference type="ARBA" id="ARBA00022519"/>
    </source>
</evidence>
<evidence type="ECO:0000256" key="8">
    <source>
        <dbReference type="ARBA" id="ARBA00023136"/>
    </source>
</evidence>
<name>A0A1I0EML1_9GAMM</name>
<keyword evidence="11" id="KW-1185">Reference proteome</keyword>
<dbReference type="InterPro" id="IPR017871">
    <property type="entry name" value="ABC_transporter-like_CS"/>
</dbReference>
<evidence type="ECO:0000256" key="4">
    <source>
        <dbReference type="ARBA" id="ARBA00022475"/>
    </source>
</evidence>
<evidence type="ECO:0000259" key="9">
    <source>
        <dbReference type="PROSITE" id="PS50893"/>
    </source>
</evidence>
<dbReference type="GO" id="GO:0016887">
    <property type="term" value="F:ATP hydrolysis activity"/>
    <property type="evidence" value="ECO:0007669"/>
    <property type="project" value="InterPro"/>
</dbReference>
<dbReference type="PROSITE" id="PS50893">
    <property type="entry name" value="ABC_TRANSPORTER_2"/>
    <property type="match status" value="1"/>
</dbReference>
<gene>
    <name evidence="10" type="ORF">SAMN02583745_02451</name>
</gene>
<evidence type="ECO:0000256" key="7">
    <source>
        <dbReference type="ARBA" id="ARBA00022840"/>
    </source>
</evidence>
<accession>A0A1I0EML1</accession>
<dbReference type="AlphaFoldDB" id="A0A1I0EML1"/>
<keyword evidence="7 10" id="KW-0067">ATP-binding</keyword>
<dbReference type="InterPro" id="IPR003593">
    <property type="entry name" value="AAA+_ATPase"/>
</dbReference>
<dbReference type="PROSITE" id="PS00211">
    <property type="entry name" value="ABC_TRANSPORTER_1"/>
    <property type="match status" value="1"/>
</dbReference>
<dbReference type="Gene3D" id="3.40.50.300">
    <property type="entry name" value="P-loop containing nucleotide triphosphate hydrolases"/>
    <property type="match status" value="1"/>
</dbReference>
<dbReference type="Proteomes" id="UP000242642">
    <property type="component" value="Unassembled WGS sequence"/>
</dbReference>
<dbReference type="SUPFAM" id="SSF52540">
    <property type="entry name" value="P-loop containing nucleoside triphosphate hydrolases"/>
    <property type="match status" value="1"/>
</dbReference>
<comment type="similarity">
    <text evidence="2">Belongs to the ABC transporter superfamily.</text>
</comment>
<reference evidence="11" key="1">
    <citation type="submission" date="2016-10" db="EMBL/GenBank/DDBJ databases">
        <authorList>
            <person name="Varghese N."/>
            <person name="Submissions S."/>
        </authorList>
    </citation>
    <scope>NUCLEOTIDE SEQUENCE [LARGE SCALE GENOMIC DNA]</scope>
    <source>
        <strain evidence="11">DSM 18579</strain>
    </source>
</reference>
<proteinExistence type="inferred from homology"/>
<dbReference type="PANTHER" id="PTHR43776">
    <property type="entry name" value="TRANSPORT ATP-BINDING PROTEIN"/>
    <property type="match status" value="1"/>
</dbReference>